<dbReference type="InterPro" id="IPR012132">
    <property type="entry name" value="GMC_OxRdtase"/>
</dbReference>
<comment type="caution">
    <text evidence="12">The sequence shown here is derived from an EMBL/GenBank/DDBJ whole genome shotgun (WGS) entry which is preliminary data.</text>
</comment>
<dbReference type="PROSITE" id="PS00624">
    <property type="entry name" value="GMC_OXRED_2"/>
    <property type="match status" value="1"/>
</dbReference>
<evidence type="ECO:0000259" key="10">
    <source>
        <dbReference type="PROSITE" id="PS00623"/>
    </source>
</evidence>
<name>A0A1Y1UGF0_9TREE</name>
<dbReference type="OrthoDB" id="269227at2759"/>
<evidence type="ECO:0000256" key="7">
    <source>
        <dbReference type="RuleBase" id="RU003968"/>
    </source>
</evidence>
<keyword evidence="3 7" id="KW-0285">Flavoprotein</keyword>
<dbReference type="SMART" id="SM00458">
    <property type="entry name" value="RICIN"/>
    <property type="match status" value="1"/>
</dbReference>
<comment type="cofactor">
    <cofactor evidence="1">
        <name>FAD</name>
        <dbReference type="ChEBI" id="CHEBI:57692"/>
    </cofactor>
</comment>
<dbReference type="Gene3D" id="4.10.450.10">
    <property type="entry name" value="Glucose Oxidase, domain 2"/>
    <property type="match status" value="1"/>
</dbReference>
<dbReference type="InterPro" id="IPR007867">
    <property type="entry name" value="GMC_OxRtase_C"/>
</dbReference>
<dbReference type="SUPFAM" id="SSF50370">
    <property type="entry name" value="Ricin B-like lectins"/>
    <property type="match status" value="1"/>
</dbReference>
<dbReference type="InterPro" id="IPR035992">
    <property type="entry name" value="Ricin_B-like_lectins"/>
</dbReference>
<dbReference type="CDD" id="cd00161">
    <property type="entry name" value="beta-trefoil_Ricin-like"/>
    <property type="match status" value="1"/>
</dbReference>
<evidence type="ECO:0000256" key="4">
    <source>
        <dbReference type="ARBA" id="ARBA00022729"/>
    </source>
</evidence>
<dbReference type="Pfam" id="PF00732">
    <property type="entry name" value="GMC_oxred_N"/>
    <property type="match status" value="1"/>
</dbReference>
<dbReference type="GeneID" id="33557543"/>
<dbReference type="Gene3D" id="3.30.560.10">
    <property type="entry name" value="Glucose Oxidase, domain 3"/>
    <property type="match status" value="1"/>
</dbReference>
<dbReference type="InParanoid" id="A0A1Y1UGF0"/>
<protein>
    <recommendedName>
        <fullName evidence="10 11">Glucose-methanol-choline oxidoreductase N-terminal domain-containing protein</fullName>
    </recommendedName>
</protein>
<dbReference type="Proteomes" id="UP000193218">
    <property type="component" value="Unassembled WGS sequence"/>
</dbReference>
<evidence type="ECO:0000259" key="11">
    <source>
        <dbReference type="PROSITE" id="PS00624"/>
    </source>
</evidence>
<evidence type="ECO:0000256" key="2">
    <source>
        <dbReference type="ARBA" id="ARBA00010790"/>
    </source>
</evidence>
<dbReference type="RefSeq" id="XP_021871136.1">
    <property type="nucleotide sequence ID" value="XM_022015734.1"/>
</dbReference>
<dbReference type="Gene3D" id="3.50.50.60">
    <property type="entry name" value="FAD/NAD(P)-binding domain"/>
    <property type="match status" value="1"/>
</dbReference>
<dbReference type="SUPFAM" id="SSF51905">
    <property type="entry name" value="FAD/NAD(P)-binding domain"/>
    <property type="match status" value="1"/>
</dbReference>
<dbReference type="InterPro" id="IPR027424">
    <property type="entry name" value="Glucose_Oxidase_domain_2"/>
</dbReference>
<comment type="similarity">
    <text evidence="2 7">Belongs to the GMC oxidoreductase family.</text>
</comment>
<keyword evidence="5 7" id="KW-0274">FAD</keyword>
<evidence type="ECO:0000256" key="3">
    <source>
        <dbReference type="ARBA" id="ARBA00022630"/>
    </source>
</evidence>
<proteinExistence type="inferred from homology"/>
<feature type="region of interest" description="Disordered" evidence="8">
    <location>
        <begin position="496"/>
        <end position="519"/>
    </location>
</feature>
<dbReference type="PANTHER" id="PTHR11552:SF201">
    <property type="entry name" value="GLUCOSE-METHANOL-CHOLINE OXIDOREDUCTASE N-TERMINAL DOMAIN-CONTAINING PROTEIN"/>
    <property type="match status" value="1"/>
</dbReference>
<keyword evidence="4 9" id="KW-0732">Signal</keyword>
<keyword evidence="6" id="KW-0560">Oxidoreductase</keyword>
<evidence type="ECO:0000256" key="6">
    <source>
        <dbReference type="ARBA" id="ARBA00023002"/>
    </source>
</evidence>
<dbReference type="STRING" id="4999.A0A1Y1UGF0"/>
<evidence type="ECO:0000313" key="13">
    <source>
        <dbReference type="Proteomes" id="UP000193218"/>
    </source>
</evidence>
<reference evidence="12 13" key="1">
    <citation type="submission" date="2017-03" db="EMBL/GenBank/DDBJ databases">
        <title>Widespread Adenine N6-methylation of Active Genes in Fungi.</title>
        <authorList>
            <consortium name="DOE Joint Genome Institute"/>
            <person name="Mondo S.J."/>
            <person name="Dannebaum R.O."/>
            <person name="Kuo R.C."/>
            <person name="Louie K.B."/>
            <person name="Bewick A.J."/>
            <person name="Labutti K."/>
            <person name="Haridas S."/>
            <person name="Kuo A."/>
            <person name="Salamov A."/>
            <person name="Ahrendt S.R."/>
            <person name="Lau R."/>
            <person name="Bowen B.P."/>
            <person name="Lipzen A."/>
            <person name="Sullivan W."/>
            <person name="Andreopoulos W.B."/>
            <person name="Clum A."/>
            <person name="Lindquist E."/>
            <person name="Daum C."/>
            <person name="Northen T.R."/>
            <person name="Ramamoorthy G."/>
            <person name="Schmitz R.J."/>
            <person name="Gryganskyi A."/>
            <person name="Culley D."/>
            <person name="Magnuson J."/>
            <person name="James T.Y."/>
            <person name="O'Malley M.A."/>
            <person name="Stajich J.E."/>
            <person name="Spatafora J.W."/>
            <person name="Visel A."/>
            <person name="Grigoriev I.V."/>
        </authorList>
    </citation>
    <scope>NUCLEOTIDE SEQUENCE [LARGE SCALE GENOMIC DNA]</scope>
    <source>
        <strain evidence="12 13">NRRL Y-17943</strain>
    </source>
</reference>
<feature type="domain" description="Glucose-methanol-choline oxidoreductase N-terminal" evidence="10">
    <location>
        <begin position="119"/>
        <end position="142"/>
    </location>
</feature>
<dbReference type="GO" id="GO:0050660">
    <property type="term" value="F:flavin adenine dinucleotide binding"/>
    <property type="evidence" value="ECO:0007669"/>
    <property type="project" value="InterPro"/>
</dbReference>
<feature type="chain" id="PRO_5012982696" description="Glucose-methanol-choline oxidoreductase N-terminal domain-containing protein" evidence="9">
    <location>
        <begin position="23"/>
        <end position="741"/>
    </location>
</feature>
<evidence type="ECO:0000256" key="8">
    <source>
        <dbReference type="SAM" id="MobiDB-lite"/>
    </source>
</evidence>
<dbReference type="PROSITE" id="PS50231">
    <property type="entry name" value="RICIN_B_LECTIN"/>
    <property type="match status" value="1"/>
</dbReference>
<dbReference type="EMBL" id="NBSH01000006">
    <property type="protein sequence ID" value="ORX37098.1"/>
    <property type="molecule type" value="Genomic_DNA"/>
</dbReference>
<evidence type="ECO:0000256" key="9">
    <source>
        <dbReference type="SAM" id="SignalP"/>
    </source>
</evidence>
<dbReference type="Gene3D" id="2.80.10.50">
    <property type="match status" value="2"/>
</dbReference>
<keyword evidence="13" id="KW-1185">Reference proteome</keyword>
<dbReference type="PANTHER" id="PTHR11552">
    <property type="entry name" value="GLUCOSE-METHANOL-CHOLINE GMC OXIDOREDUCTASE"/>
    <property type="match status" value="1"/>
</dbReference>
<dbReference type="InterPro" id="IPR036188">
    <property type="entry name" value="FAD/NAD-bd_sf"/>
</dbReference>
<dbReference type="SUPFAM" id="SSF54373">
    <property type="entry name" value="FAD-linked reductases, C-terminal domain"/>
    <property type="match status" value="1"/>
</dbReference>
<evidence type="ECO:0000256" key="5">
    <source>
        <dbReference type="ARBA" id="ARBA00022827"/>
    </source>
</evidence>
<dbReference type="InterPro" id="IPR000772">
    <property type="entry name" value="Ricin_B_lectin"/>
</dbReference>
<accession>A0A1Y1UGF0</accession>
<dbReference type="GO" id="GO:0016614">
    <property type="term" value="F:oxidoreductase activity, acting on CH-OH group of donors"/>
    <property type="evidence" value="ECO:0007669"/>
    <property type="project" value="InterPro"/>
</dbReference>
<dbReference type="InterPro" id="IPR000172">
    <property type="entry name" value="GMC_OxRdtase_N"/>
</dbReference>
<dbReference type="AlphaFoldDB" id="A0A1Y1UGF0"/>
<organism evidence="12 13">
    <name type="scientific">Kockovaella imperatae</name>
    <dbReference type="NCBI Taxonomy" id="4999"/>
    <lineage>
        <taxon>Eukaryota</taxon>
        <taxon>Fungi</taxon>
        <taxon>Dikarya</taxon>
        <taxon>Basidiomycota</taxon>
        <taxon>Agaricomycotina</taxon>
        <taxon>Tremellomycetes</taxon>
        <taxon>Tremellales</taxon>
        <taxon>Cuniculitremaceae</taxon>
        <taxon>Kockovaella</taxon>
    </lineage>
</organism>
<gene>
    <name evidence="12" type="ORF">BD324DRAFT_624787</name>
</gene>
<evidence type="ECO:0000313" key="12">
    <source>
        <dbReference type="EMBL" id="ORX37098.1"/>
    </source>
</evidence>
<sequence length="741" mass="78414">MIVTILSPLLSLLVLLPSLTLAAPLDRRDTTPITSGSTINGRTYDYVIVGGGLAGMVLARRLSEDVSKSILVIEAGRDEESNADVYNAGNYQNAFGSRVDWAYQSTSQQYGGVQTLRSGKGLGGSTLINGMAWSKPHDFQIDALEQVGNTGINWASLEPYMLKAESFTPPSTNQFANGVTFRSSCHSTGGPLSIQYDPNASPGSFEKAFNTSVQSIGLPYAYDLTCGNPAGRAPIANTRNGGTRSDAYRAYVYQRSIPNLTLMTQANVGKVLLSSDSTPKATGVEFRDASGGTYTVNAGLEVLMAAGSIKTPVILQQSGIGPSSVLSSAGVSQKVNLPVGLNLIDQTTSTTNWKIGSAGGGGQPITFPRFQDLFSGTTEVNNFKSLISNASIQSYVQSAVNAGAYDSASSSGLAKILGIQADWIINKGVGMSENFDYSYGQTLGYDSWYLLPFGRGSIKINTNQPYDNNFSIDPRYLSTNADRIAQGATVRFTRKVSGTSPLSSSVQSESTPGTSTVPQNSNLDAWATWAQNHYRSNWHPIGTAAMMSQNLGGVVDSSHKVYGVSGLRVIDGSVLPFQVSSHLMSVIYGLAERAADLIKKDHPSSGSSTKTIRPQNFSGKCLTVSGTLGNGTPVQLQDCNGSSGQQWQVASAGGSGSIKTVNGDWCIDAGNPPVNDGTKLKIWQCYNGLAAQTWSTTTGGTIQLGNANECFDLTNGSGSNGNVIQTWTCYSGNTNQQWSIQ</sequence>
<feature type="domain" description="Glucose-methanol-choline oxidoreductase N-terminal" evidence="11">
    <location>
        <begin position="307"/>
        <end position="321"/>
    </location>
</feature>
<dbReference type="Pfam" id="PF00652">
    <property type="entry name" value="Ricin_B_lectin"/>
    <property type="match status" value="1"/>
</dbReference>
<dbReference type="PROSITE" id="PS00623">
    <property type="entry name" value="GMC_OXRED_1"/>
    <property type="match status" value="1"/>
</dbReference>
<dbReference type="Pfam" id="PF05199">
    <property type="entry name" value="GMC_oxred_C"/>
    <property type="match status" value="1"/>
</dbReference>
<evidence type="ECO:0000256" key="1">
    <source>
        <dbReference type="ARBA" id="ARBA00001974"/>
    </source>
</evidence>
<feature type="signal peptide" evidence="9">
    <location>
        <begin position="1"/>
        <end position="22"/>
    </location>
</feature>